<evidence type="ECO:0000256" key="4">
    <source>
        <dbReference type="PROSITE-ProRule" id="PRU00433"/>
    </source>
</evidence>
<evidence type="ECO:0000313" key="6">
    <source>
        <dbReference type="EMBL" id="WXA90381.1"/>
    </source>
</evidence>
<dbReference type="InterPro" id="IPR038142">
    <property type="entry name" value="Cytochrome_P460_sp"/>
</dbReference>
<dbReference type="Proteomes" id="UP001379533">
    <property type="component" value="Chromosome"/>
</dbReference>
<dbReference type="InterPro" id="IPR009056">
    <property type="entry name" value="Cyt_c-like_dom"/>
</dbReference>
<evidence type="ECO:0000313" key="7">
    <source>
        <dbReference type="Proteomes" id="UP001379533"/>
    </source>
</evidence>
<dbReference type="SUPFAM" id="SSF46626">
    <property type="entry name" value="Cytochrome c"/>
    <property type="match status" value="1"/>
</dbReference>
<protein>
    <submittedName>
        <fullName evidence="6">Heme-binding domain-containing protein</fullName>
    </submittedName>
</protein>
<evidence type="ECO:0000256" key="1">
    <source>
        <dbReference type="ARBA" id="ARBA00022617"/>
    </source>
</evidence>
<dbReference type="CDD" id="cd20753">
    <property type="entry name" value="cyt_P460_Mc-like"/>
    <property type="match status" value="1"/>
</dbReference>
<dbReference type="PROSITE" id="PS51007">
    <property type="entry name" value="CYTC"/>
    <property type="match status" value="1"/>
</dbReference>
<name>A0ABZ2K217_9BACT</name>
<gene>
    <name evidence="6" type="ORF">LZC95_28445</name>
</gene>
<keyword evidence="3 4" id="KW-0408">Iron</keyword>
<dbReference type="SMART" id="SM01235">
    <property type="entry name" value="Haem_bd"/>
    <property type="match status" value="1"/>
</dbReference>
<evidence type="ECO:0000256" key="2">
    <source>
        <dbReference type="ARBA" id="ARBA00022723"/>
    </source>
</evidence>
<evidence type="ECO:0000259" key="5">
    <source>
        <dbReference type="PROSITE" id="PS51007"/>
    </source>
</evidence>
<proteinExistence type="predicted"/>
<keyword evidence="7" id="KW-1185">Reference proteome</keyword>
<dbReference type="InterPro" id="IPR032033">
    <property type="entry name" value="Cytochrome_P460"/>
</dbReference>
<keyword evidence="1 4" id="KW-0349">Heme</keyword>
<dbReference type="Pfam" id="PF16694">
    <property type="entry name" value="Cytochrome_P460"/>
    <property type="match status" value="2"/>
</dbReference>
<organism evidence="6 7">
    <name type="scientific">Pendulispora brunnea</name>
    <dbReference type="NCBI Taxonomy" id="2905690"/>
    <lineage>
        <taxon>Bacteria</taxon>
        <taxon>Pseudomonadati</taxon>
        <taxon>Myxococcota</taxon>
        <taxon>Myxococcia</taxon>
        <taxon>Myxococcales</taxon>
        <taxon>Sorangiineae</taxon>
        <taxon>Pendulisporaceae</taxon>
        <taxon>Pendulispora</taxon>
    </lineage>
</organism>
<dbReference type="Gene3D" id="3.50.70.20">
    <property type="entry name" value="Cytochrome P460"/>
    <property type="match status" value="1"/>
</dbReference>
<dbReference type="RefSeq" id="WP_394840993.1">
    <property type="nucleotide sequence ID" value="NZ_CP089982.1"/>
</dbReference>
<dbReference type="InterPro" id="IPR036909">
    <property type="entry name" value="Cyt_c-like_dom_sf"/>
</dbReference>
<dbReference type="EMBL" id="CP089982">
    <property type="protein sequence ID" value="WXA90381.1"/>
    <property type="molecule type" value="Genomic_DNA"/>
</dbReference>
<accession>A0ABZ2K217</accession>
<dbReference type="InterPro" id="IPR025992">
    <property type="entry name" value="Haem-bd"/>
</dbReference>
<reference evidence="6 7" key="1">
    <citation type="submission" date="2021-12" db="EMBL/GenBank/DDBJ databases">
        <title>Discovery of the Pendulisporaceae a myxobacterial family with distinct sporulation behavior and unique specialized metabolism.</title>
        <authorList>
            <person name="Garcia R."/>
            <person name="Popoff A."/>
            <person name="Bader C.D."/>
            <person name="Loehr J."/>
            <person name="Walesch S."/>
            <person name="Walt C."/>
            <person name="Boldt J."/>
            <person name="Bunk B."/>
            <person name="Haeckl F.J.F.P.J."/>
            <person name="Gunesch A.P."/>
            <person name="Birkelbach J."/>
            <person name="Nuebel U."/>
            <person name="Pietschmann T."/>
            <person name="Bach T."/>
            <person name="Mueller R."/>
        </authorList>
    </citation>
    <scope>NUCLEOTIDE SEQUENCE [LARGE SCALE GENOMIC DNA]</scope>
    <source>
        <strain evidence="6 7">MSr12523</strain>
    </source>
</reference>
<feature type="domain" description="Cytochrome c" evidence="5">
    <location>
        <begin position="37"/>
        <end position="146"/>
    </location>
</feature>
<dbReference type="Pfam" id="PF14376">
    <property type="entry name" value="Haem_bd"/>
    <property type="match status" value="1"/>
</dbReference>
<keyword evidence="2 4" id="KW-0479">Metal-binding</keyword>
<evidence type="ECO:0000256" key="3">
    <source>
        <dbReference type="ARBA" id="ARBA00023004"/>
    </source>
</evidence>
<sequence>MNLLGQKKWIVPFGICALAFGGLQLFRPTLENPPVTGDLAAPEPVKAILQKACYDCHSNETQLKWFDHISPGIWLVASDVQHARAAMNFSNWDKLSKDQQKAKLFESLNQATFGTMPPAQYTALHPSAKLTQQDIAVLKEYLATQIPKTEPTPQRAVAADNQFAAWTHAAAVHDVQPSPNGIDYIPDYKNWEIISTSDRPDTGTMKIITGNDVAIKAVRDHQTNPWPDGSVLAKVQYEASADANGAVHNGVFKQVGFMIKDSKKYSKTQGWGYAKWNGTKLEQPYKDGSYQMECTSCHAPMHDNDFVFTNGIDFSAGPLGAPSRSDSVNRVASLPKTPLFDTHGWKIITSFTDRSQGTTYMLFGNDSAAQAARSGQTTYPQGAVLSLVTWKSQEDENWFGATVPGALQSVEQVTFSAAQPKYDRYEGPALNQAATDPAKAEQRVAYIVQQRASIMP</sequence>